<organism evidence="2 3">
    <name type="scientific">Banduia mediterranea</name>
    <dbReference type="NCBI Taxonomy" id="3075609"/>
    <lineage>
        <taxon>Bacteria</taxon>
        <taxon>Pseudomonadati</taxon>
        <taxon>Pseudomonadota</taxon>
        <taxon>Gammaproteobacteria</taxon>
        <taxon>Nevskiales</taxon>
        <taxon>Algiphilaceae</taxon>
        <taxon>Banduia</taxon>
    </lineage>
</organism>
<protein>
    <submittedName>
        <fullName evidence="2">Uncharacterized protein</fullName>
    </submittedName>
</protein>
<evidence type="ECO:0000313" key="3">
    <source>
        <dbReference type="Proteomes" id="UP001254608"/>
    </source>
</evidence>
<reference evidence="2 3" key="1">
    <citation type="submission" date="2023-09" db="EMBL/GenBank/DDBJ databases">
        <authorList>
            <person name="Rey-Velasco X."/>
        </authorList>
    </citation>
    <scope>NUCLEOTIDE SEQUENCE [LARGE SCALE GENOMIC DNA]</scope>
    <source>
        <strain evidence="2 3">W345</strain>
    </source>
</reference>
<gene>
    <name evidence="2" type="ORF">RM530_10820</name>
</gene>
<evidence type="ECO:0000256" key="1">
    <source>
        <dbReference type="SAM" id="MobiDB-lite"/>
    </source>
</evidence>
<dbReference type="Proteomes" id="UP001254608">
    <property type="component" value="Unassembled WGS sequence"/>
</dbReference>
<evidence type="ECO:0000313" key="2">
    <source>
        <dbReference type="EMBL" id="MDT0497849.1"/>
    </source>
</evidence>
<name>A0ABU2WJQ3_9GAMM</name>
<accession>A0ABU2WJQ3</accession>
<dbReference type="EMBL" id="JAVRIC010000014">
    <property type="protein sequence ID" value="MDT0497849.1"/>
    <property type="molecule type" value="Genomic_DNA"/>
</dbReference>
<proteinExistence type="predicted"/>
<dbReference type="RefSeq" id="WP_311365241.1">
    <property type="nucleotide sequence ID" value="NZ_JAVRIC010000014.1"/>
</dbReference>
<keyword evidence="3" id="KW-1185">Reference proteome</keyword>
<sequence length="52" mass="5894">MNPTTLEFDLRSRLGQHAQPLPAHRSGAEPARPSGTEMQRLFARLQRQGQPR</sequence>
<feature type="region of interest" description="Disordered" evidence="1">
    <location>
        <begin position="13"/>
        <end position="36"/>
    </location>
</feature>
<comment type="caution">
    <text evidence="2">The sequence shown here is derived from an EMBL/GenBank/DDBJ whole genome shotgun (WGS) entry which is preliminary data.</text>
</comment>